<feature type="compositionally biased region" description="Gly residues" evidence="2">
    <location>
        <begin position="1"/>
        <end position="11"/>
    </location>
</feature>
<dbReference type="Gene3D" id="3.40.190.150">
    <property type="entry name" value="Bordetella uptake gene, domain 1"/>
    <property type="match status" value="1"/>
</dbReference>
<organism evidence="3 4">
    <name type="scientific">Ramlibacter pinisoli</name>
    <dbReference type="NCBI Taxonomy" id="2682844"/>
    <lineage>
        <taxon>Bacteria</taxon>
        <taxon>Pseudomonadati</taxon>
        <taxon>Pseudomonadota</taxon>
        <taxon>Betaproteobacteria</taxon>
        <taxon>Burkholderiales</taxon>
        <taxon>Comamonadaceae</taxon>
        <taxon>Ramlibacter</taxon>
    </lineage>
</organism>
<evidence type="ECO:0000256" key="1">
    <source>
        <dbReference type="ARBA" id="ARBA00006987"/>
    </source>
</evidence>
<gene>
    <name evidence="3" type="ORF">GON04_05025</name>
</gene>
<dbReference type="Proteomes" id="UP000469385">
    <property type="component" value="Unassembled WGS sequence"/>
</dbReference>
<evidence type="ECO:0000313" key="4">
    <source>
        <dbReference type="Proteomes" id="UP000469385"/>
    </source>
</evidence>
<dbReference type="Pfam" id="PF03401">
    <property type="entry name" value="TctC"/>
    <property type="match status" value="1"/>
</dbReference>
<dbReference type="SUPFAM" id="SSF53850">
    <property type="entry name" value="Periplasmic binding protein-like II"/>
    <property type="match status" value="1"/>
</dbReference>
<dbReference type="PIRSF" id="PIRSF017082">
    <property type="entry name" value="YflP"/>
    <property type="match status" value="1"/>
</dbReference>
<dbReference type="Gene3D" id="3.40.190.10">
    <property type="entry name" value="Periplasmic binding protein-like II"/>
    <property type="match status" value="1"/>
</dbReference>
<protein>
    <submittedName>
        <fullName evidence="3">Tripartite tricarboxylate transporter substrate binding protein</fullName>
    </submittedName>
</protein>
<evidence type="ECO:0000313" key="3">
    <source>
        <dbReference type="EMBL" id="MVQ28792.1"/>
    </source>
</evidence>
<dbReference type="InterPro" id="IPR005064">
    <property type="entry name" value="BUG"/>
</dbReference>
<name>A0A6N8IPZ5_9BURK</name>
<proteinExistence type="inferred from homology"/>
<dbReference type="PANTHER" id="PTHR42928:SF5">
    <property type="entry name" value="BLR1237 PROTEIN"/>
    <property type="match status" value="1"/>
</dbReference>
<reference evidence="3 4" key="1">
    <citation type="submission" date="2019-12" db="EMBL/GenBank/DDBJ databases">
        <authorList>
            <person name="Huq M.A."/>
        </authorList>
    </citation>
    <scope>NUCLEOTIDE SEQUENCE [LARGE SCALE GENOMIC DNA]</scope>
    <source>
        <strain evidence="3 4">MAH-25</strain>
    </source>
</reference>
<dbReference type="AlphaFoldDB" id="A0A6N8IPZ5"/>
<dbReference type="PANTHER" id="PTHR42928">
    <property type="entry name" value="TRICARBOXYLATE-BINDING PROTEIN"/>
    <property type="match status" value="1"/>
</dbReference>
<comment type="similarity">
    <text evidence="1">Belongs to the UPF0065 (bug) family.</text>
</comment>
<keyword evidence="4" id="KW-1185">Reference proteome</keyword>
<sequence length="359" mass="37578">MNNLRQGGGSCPGTWGREQGPGAPTKNDRRRHMSFDRATRRQAFTCLAGVALAASGLAQAQTATERTLRIVVPFAPGGGSDVLARLIQLRLAESLKMPVLIDNRPGAGGTLGAAAVAKSAPDGSVVLLADASVATISPSLYQKLPYTARDLVPVTSLAQFANVLVAPTRLPANTLAELVAQQKARPSPLSIASSGNGTSTHLTAELFKAATGLPITHVPYKGAGPAINDTAGGQVDLLFTGYATVSQLIRSGRLKALAVTSLQRLPELPQVPTVAESGFPGFESWISQAVFAPAGTPRDTVHKLHSAIAAVLRQPDVVERMRGLGLEPFGNPPEEFAAWIDAQSRLWAGVIRDANVKPD</sequence>
<accession>A0A6N8IPZ5</accession>
<comment type="caution">
    <text evidence="3">The sequence shown here is derived from an EMBL/GenBank/DDBJ whole genome shotgun (WGS) entry which is preliminary data.</text>
</comment>
<dbReference type="EMBL" id="WSEL01000003">
    <property type="protein sequence ID" value="MVQ28792.1"/>
    <property type="molecule type" value="Genomic_DNA"/>
</dbReference>
<feature type="region of interest" description="Disordered" evidence="2">
    <location>
        <begin position="1"/>
        <end position="31"/>
    </location>
</feature>
<dbReference type="CDD" id="cd13578">
    <property type="entry name" value="PBP2_Bug27"/>
    <property type="match status" value="1"/>
</dbReference>
<evidence type="ECO:0000256" key="2">
    <source>
        <dbReference type="SAM" id="MobiDB-lite"/>
    </source>
</evidence>
<dbReference type="InterPro" id="IPR042100">
    <property type="entry name" value="Bug_dom1"/>
</dbReference>